<comment type="caution">
    <text evidence="1">The sequence shown here is derived from an EMBL/GenBank/DDBJ whole genome shotgun (WGS) entry which is preliminary data.</text>
</comment>
<sequence>MASVAQWHASPRRGALVITDSGTGEVHVPLSLFHLDQHQGDVDLVLSHTEATELQEFLSVPTAGRAISVAAAR</sequence>
<dbReference type="EMBL" id="LAKD02000078">
    <property type="protein sequence ID" value="OPF74295.1"/>
    <property type="molecule type" value="Genomic_DNA"/>
</dbReference>
<evidence type="ECO:0000313" key="1">
    <source>
        <dbReference type="EMBL" id="OPF74295.1"/>
    </source>
</evidence>
<proteinExistence type="predicted"/>
<keyword evidence="2" id="KW-1185">Reference proteome</keyword>
<organism evidence="1 2">
    <name type="scientific">Streptomyces antioxidans</name>
    <dbReference type="NCBI Taxonomy" id="1507734"/>
    <lineage>
        <taxon>Bacteria</taxon>
        <taxon>Bacillati</taxon>
        <taxon>Actinomycetota</taxon>
        <taxon>Actinomycetes</taxon>
        <taxon>Kitasatosporales</taxon>
        <taxon>Streptomycetaceae</taxon>
        <taxon>Streptomyces</taxon>
    </lineage>
</organism>
<dbReference type="RefSeq" id="WP_046090355.1">
    <property type="nucleotide sequence ID" value="NZ_LAKD02000078.1"/>
</dbReference>
<evidence type="ECO:0000313" key="2">
    <source>
        <dbReference type="Proteomes" id="UP000033615"/>
    </source>
</evidence>
<gene>
    <name evidence="1" type="ORF">VT50_0226575</name>
</gene>
<dbReference type="AlphaFoldDB" id="A0A1V4CZ98"/>
<protein>
    <submittedName>
        <fullName evidence="1">Uncharacterized protein</fullName>
    </submittedName>
</protein>
<dbReference type="OrthoDB" id="4321520at2"/>
<reference evidence="1" key="1">
    <citation type="submission" date="2016-12" db="EMBL/GenBank/DDBJ databases">
        <title>Genome sequence of Streptomyces antioxidans MUSC 164.</title>
        <authorList>
            <person name="Lee L.-H."/>
            <person name="Ser H.-L."/>
        </authorList>
    </citation>
    <scope>NUCLEOTIDE SEQUENCE [LARGE SCALE GENOMIC DNA]</scope>
    <source>
        <strain evidence="1">MUSC 164</strain>
    </source>
</reference>
<dbReference type="Proteomes" id="UP000033615">
    <property type="component" value="Unassembled WGS sequence"/>
</dbReference>
<name>A0A1V4CZ98_9ACTN</name>
<accession>A0A1V4CZ98</accession>